<proteinExistence type="inferred from homology"/>
<evidence type="ECO:0000256" key="6">
    <source>
        <dbReference type="ARBA" id="ARBA00012487"/>
    </source>
</evidence>
<dbReference type="OrthoDB" id="9799199at2"/>
<keyword evidence="17" id="KW-1208">Phospholipid metabolism</keyword>
<evidence type="ECO:0000256" key="16">
    <source>
        <dbReference type="ARBA" id="ARBA00023209"/>
    </source>
</evidence>
<evidence type="ECO:0000256" key="19">
    <source>
        <dbReference type="ARBA" id="ARBA00031825"/>
    </source>
</evidence>
<reference evidence="25 26" key="1">
    <citation type="submission" date="2019-02" db="EMBL/GenBank/DDBJ databases">
        <title>Deep-cultivation of Planctomycetes and their phenomic and genomic characterization uncovers novel biology.</title>
        <authorList>
            <person name="Wiegand S."/>
            <person name="Jogler M."/>
            <person name="Boedeker C."/>
            <person name="Pinto D."/>
            <person name="Vollmers J."/>
            <person name="Rivas-Marin E."/>
            <person name="Kohn T."/>
            <person name="Peeters S.H."/>
            <person name="Heuer A."/>
            <person name="Rast P."/>
            <person name="Oberbeckmann S."/>
            <person name="Bunk B."/>
            <person name="Jeske O."/>
            <person name="Meyerdierks A."/>
            <person name="Storesund J.E."/>
            <person name="Kallscheuer N."/>
            <person name="Luecker S."/>
            <person name="Lage O.M."/>
            <person name="Pohl T."/>
            <person name="Merkel B.J."/>
            <person name="Hornburger P."/>
            <person name="Mueller R.-W."/>
            <person name="Bruemmer F."/>
            <person name="Labrenz M."/>
            <person name="Spormann A.M."/>
            <person name="Op Den Camp H."/>
            <person name="Overmann J."/>
            <person name="Amann R."/>
            <person name="Jetten M.S.M."/>
            <person name="Mascher T."/>
            <person name="Medema M.H."/>
            <person name="Devos D.P."/>
            <person name="Kaster A.-K."/>
            <person name="Ovreas L."/>
            <person name="Rohde M."/>
            <person name="Galperin M.Y."/>
            <person name="Jogler C."/>
        </authorList>
    </citation>
    <scope>NUCLEOTIDE SEQUENCE [LARGE SCALE GENOMIC DNA]</scope>
    <source>
        <strain evidence="25 26">Q31b</strain>
    </source>
</reference>
<name>A0A5C6DYG7_9BACT</name>
<dbReference type="PANTHER" id="PTHR46382">
    <property type="entry name" value="PHOSPHATIDATE CYTIDYLYLTRANSFERASE"/>
    <property type="match status" value="1"/>
</dbReference>
<feature type="transmembrane region" description="Helical" evidence="24">
    <location>
        <begin position="39"/>
        <end position="59"/>
    </location>
</feature>
<evidence type="ECO:0000256" key="4">
    <source>
        <dbReference type="ARBA" id="ARBA00005189"/>
    </source>
</evidence>
<dbReference type="Pfam" id="PF01148">
    <property type="entry name" value="CTP_transf_1"/>
    <property type="match status" value="1"/>
</dbReference>
<evidence type="ECO:0000256" key="11">
    <source>
        <dbReference type="ARBA" id="ARBA00022692"/>
    </source>
</evidence>
<evidence type="ECO:0000256" key="3">
    <source>
        <dbReference type="ARBA" id="ARBA00005119"/>
    </source>
</evidence>
<comment type="pathway">
    <text evidence="3">Phospholipid metabolism; CDP-diacylglycerol biosynthesis; CDP-diacylglycerol from sn-glycerol 3-phosphate: step 3/3.</text>
</comment>
<evidence type="ECO:0000256" key="5">
    <source>
        <dbReference type="ARBA" id="ARBA00010185"/>
    </source>
</evidence>
<dbReference type="EMBL" id="SJPY01000004">
    <property type="protein sequence ID" value="TWU41642.1"/>
    <property type="molecule type" value="Genomic_DNA"/>
</dbReference>
<dbReference type="RefSeq" id="WP_146600413.1">
    <property type="nucleotide sequence ID" value="NZ_SJPY01000004.1"/>
</dbReference>
<keyword evidence="13 24" id="KW-1133">Transmembrane helix</keyword>
<sequence length="336" mass="34856">MLADRLKTSIALIAVICLLLYLDVTRSRAGLEGLWLVPILLFFAIGTAWDLAGLVMASGRYLSRSTVLISTTIVTLSPIVPLMWPLFHSSYPANATFGMFGAMVVGAVVAVMLTVGREMFLYGKPGTRSEVTSSEAALKADVGVVTGRMASTVFIAIYVGLPMAMLFSLRSLGSGNWGVAALLTMVLVTKSADAGAYFVGRAIGKHKLISRLSPGKTVEGAIGGIVSSTIVAFVCLKWLFPIFLGVEMEAVSGSNVNLAAAGMPPVLGALILGPILAVSGMVGDLAESLVKRDNAAKDSGNLLPGLGGVWDVTDSLISAIMPAFLCFSAGVAGPIV</sequence>
<comment type="pathway">
    <text evidence="4">Lipid metabolism.</text>
</comment>
<gene>
    <name evidence="25" type="primary">cdsA_3</name>
    <name evidence="25" type="ORF">Q31b_30960</name>
</gene>
<feature type="transmembrane region" description="Helical" evidence="24">
    <location>
        <begin position="175"/>
        <end position="199"/>
    </location>
</feature>
<evidence type="ECO:0000313" key="26">
    <source>
        <dbReference type="Proteomes" id="UP000315471"/>
    </source>
</evidence>
<comment type="subcellular location">
    <subcellularLocation>
        <location evidence="2">Cell membrane</location>
        <topology evidence="2">Multi-pass membrane protein</topology>
    </subcellularLocation>
</comment>
<organism evidence="25 26">
    <name type="scientific">Novipirellula aureliae</name>
    <dbReference type="NCBI Taxonomy" id="2527966"/>
    <lineage>
        <taxon>Bacteria</taxon>
        <taxon>Pseudomonadati</taxon>
        <taxon>Planctomycetota</taxon>
        <taxon>Planctomycetia</taxon>
        <taxon>Pirellulales</taxon>
        <taxon>Pirellulaceae</taxon>
        <taxon>Novipirellula</taxon>
    </lineage>
</organism>
<evidence type="ECO:0000256" key="15">
    <source>
        <dbReference type="ARBA" id="ARBA00023136"/>
    </source>
</evidence>
<evidence type="ECO:0000256" key="20">
    <source>
        <dbReference type="ARBA" id="ARBA00032253"/>
    </source>
</evidence>
<evidence type="ECO:0000256" key="1">
    <source>
        <dbReference type="ARBA" id="ARBA00001698"/>
    </source>
</evidence>
<evidence type="ECO:0000256" key="18">
    <source>
        <dbReference type="ARBA" id="ARBA00029893"/>
    </source>
</evidence>
<accession>A0A5C6DYG7</accession>
<feature type="transmembrane region" description="Helical" evidence="24">
    <location>
        <begin position="93"/>
        <end position="115"/>
    </location>
</feature>
<evidence type="ECO:0000256" key="22">
    <source>
        <dbReference type="ARBA" id="ARBA00032743"/>
    </source>
</evidence>
<evidence type="ECO:0000256" key="13">
    <source>
        <dbReference type="ARBA" id="ARBA00022989"/>
    </source>
</evidence>
<evidence type="ECO:0000256" key="10">
    <source>
        <dbReference type="ARBA" id="ARBA00022679"/>
    </source>
</evidence>
<evidence type="ECO:0000256" key="23">
    <source>
        <dbReference type="ARBA" id="ARBA00033406"/>
    </source>
</evidence>
<keyword evidence="9" id="KW-0444">Lipid biosynthesis</keyword>
<keyword evidence="26" id="KW-1185">Reference proteome</keyword>
<keyword evidence="14" id="KW-0443">Lipid metabolism</keyword>
<evidence type="ECO:0000256" key="12">
    <source>
        <dbReference type="ARBA" id="ARBA00022695"/>
    </source>
</evidence>
<dbReference type="GO" id="GO:0004605">
    <property type="term" value="F:phosphatidate cytidylyltransferase activity"/>
    <property type="evidence" value="ECO:0007669"/>
    <property type="project" value="UniProtKB-EC"/>
</dbReference>
<keyword evidence="11 24" id="KW-0812">Transmembrane</keyword>
<comment type="catalytic activity">
    <reaction evidence="1">
        <text>a 1,2-diacyl-sn-glycero-3-phosphate + CTP + H(+) = a CDP-1,2-diacyl-sn-glycerol + diphosphate</text>
        <dbReference type="Rhea" id="RHEA:16229"/>
        <dbReference type="ChEBI" id="CHEBI:15378"/>
        <dbReference type="ChEBI" id="CHEBI:33019"/>
        <dbReference type="ChEBI" id="CHEBI:37563"/>
        <dbReference type="ChEBI" id="CHEBI:58332"/>
        <dbReference type="ChEBI" id="CHEBI:58608"/>
        <dbReference type="EC" id="2.7.7.41"/>
    </reaction>
</comment>
<protein>
    <recommendedName>
        <fullName evidence="7">Phosphatidate cytidylyltransferase</fullName>
        <ecNumber evidence="6">2.7.7.41</ecNumber>
    </recommendedName>
    <alternativeName>
        <fullName evidence="20">CDP-DAG synthase</fullName>
    </alternativeName>
    <alternativeName>
        <fullName evidence="22">CDP-DG synthase</fullName>
    </alternativeName>
    <alternativeName>
        <fullName evidence="18">CDP-diacylglycerol synthase</fullName>
    </alternativeName>
    <alternativeName>
        <fullName evidence="21">CDP-diglyceride pyrophosphorylase</fullName>
    </alternativeName>
    <alternativeName>
        <fullName evidence="23">CDP-diglyceride synthase</fullName>
    </alternativeName>
    <alternativeName>
        <fullName evidence="19">CTP:phosphatidate cytidylyltransferase</fullName>
    </alternativeName>
</protein>
<feature type="transmembrane region" description="Helical" evidence="24">
    <location>
        <begin position="260"/>
        <end position="282"/>
    </location>
</feature>
<dbReference type="AlphaFoldDB" id="A0A5C6DYG7"/>
<dbReference type="GO" id="GO:0016024">
    <property type="term" value="P:CDP-diacylglycerol biosynthetic process"/>
    <property type="evidence" value="ECO:0007669"/>
    <property type="project" value="TreeGrafter"/>
</dbReference>
<evidence type="ECO:0000256" key="21">
    <source>
        <dbReference type="ARBA" id="ARBA00032396"/>
    </source>
</evidence>
<comment type="caution">
    <text evidence="25">The sequence shown here is derived from an EMBL/GenBank/DDBJ whole genome shotgun (WGS) entry which is preliminary data.</text>
</comment>
<keyword evidence="8" id="KW-1003">Cell membrane</keyword>
<evidence type="ECO:0000256" key="8">
    <source>
        <dbReference type="ARBA" id="ARBA00022475"/>
    </source>
</evidence>
<keyword evidence="10 25" id="KW-0808">Transferase</keyword>
<dbReference type="GO" id="GO:0005886">
    <property type="term" value="C:plasma membrane"/>
    <property type="evidence" value="ECO:0007669"/>
    <property type="project" value="UniProtKB-SubCell"/>
</dbReference>
<dbReference type="Proteomes" id="UP000315471">
    <property type="component" value="Unassembled WGS sequence"/>
</dbReference>
<feature type="transmembrane region" description="Helical" evidence="24">
    <location>
        <begin position="66"/>
        <end position="87"/>
    </location>
</feature>
<dbReference type="EC" id="2.7.7.41" evidence="6"/>
<dbReference type="PANTHER" id="PTHR46382:SF1">
    <property type="entry name" value="PHOSPHATIDATE CYTIDYLYLTRANSFERASE"/>
    <property type="match status" value="1"/>
</dbReference>
<feature type="transmembrane region" description="Helical" evidence="24">
    <location>
        <begin position="220"/>
        <end position="240"/>
    </location>
</feature>
<keyword evidence="15 24" id="KW-0472">Membrane</keyword>
<evidence type="ECO:0000256" key="2">
    <source>
        <dbReference type="ARBA" id="ARBA00004651"/>
    </source>
</evidence>
<evidence type="ECO:0000256" key="9">
    <source>
        <dbReference type="ARBA" id="ARBA00022516"/>
    </source>
</evidence>
<evidence type="ECO:0000256" key="7">
    <source>
        <dbReference type="ARBA" id="ARBA00019373"/>
    </source>
</evidence>
<comment type="similarity">
    <text evidence="5">Belongs to the CDS family.</text>
</comment>
<keyword evidence="12 25" id="KW-0548">Nucleotidyltransferase</keyword>
<feature type="transmembrane region" description="Helical" evidence="24">
    <location>
        <begin position="149"/>
        <end position="169"/>
    </location>
</feature>
<evidence type="ECO:0000256" key="24">
    <source>
        <dbReference type="SAM" id="Phobius"/>
    </source>
</evidence>
<evidence type="ECO:0000256" key="14">
    <source>
        <dbReference type="ARBA" id="ARBA00023098"/>
    </source>
</evidence>
<evidence type="ECO:0000313" key="25">
    <source>
        <dbReference type="EMBL" id="TWU41642.1"/>
    </source>
</evidence>
<evidence type="ECO:0000256" key="17">
    <source>
        <dbReference type="ARBA" id="ARBA00023264"/>
    </source>
</evidence>
<keyword evidence="16" id="KW-0594">Phospholipid biosynthesis</keyword>